<evidence type="ECO:0000256" key="3">
    <source>
        <dbReference type="ARBA" id="ARBA00012855"/>
    </source>
</evidence>
<dbReference type="HAMAP" id="MF_01925">
    <property type="entry name" value="P5C_reductase"/>
    <property type="match status" value="1"/>
</dbReference>
<dbReference type="GO" id="GO:0004735">
    <property type="term" value="F:pyrroline-5-carboxylate reductase activity"/>
    <property type="evidence" value="ECO:0007669"/>
    <property type="project" value="UniProtKB-EC"/>
</dbReference>
<dbReference type="SUPFAM" id="SSF51735">
    <property type="entry name" value="NAD(P)-binding Rossmann-fold domains"/>
    <property type="match status" value="1"/>
</dbReference>
<evidence type="ECO:0000259" key="15">
    <source>
        <dbReference type="Pfam" id="PF03807"/>
    </source>
</evidence>
<evidence type="ECO:0000256" key="10">
    <source>
        <dbReference type="ARBA" id="ARBA00039786"/>
    </source>
</evidence>
<evidence type="ECO:0000256" key="5">
    <source>
        <dbReference type="ARBA" id="ARBA00022605"/>
    </source>
</evidence>
<dbReference type="InterPro" id="IPR028939">
    <property type="entry name" value="P5C_Rdtase_cat_N"/>
</dbReference>
<keyword evidence="7" id="KW-0521">NADP</keyword>
<dbReference type="Pfam" id="PF03807">
    <property type="entry name" value="F420_oxidored"/>
    <property type="match status" value="1"/>
</dbReference>
<proteinExistence type="inferred from homology"/>
<keyword evidence="8" id="KW-0560">Oxidoreductase</keyword>
<comment type="pathway">
    <text evidence="1">Amino-acid biosynthesis; L-proline biosynthesis; L-proline from L-glutamate 5-semialdehyde: step 1/1.</text>
</comment>
<dbReference type="InterPro" id="IPR036291">
    <property type="entry name" value="NAD(P)-bd_dom_sf"/>
</dbReference>
<evidence type="ECO:0000256" key="14">
    <source>
        <dbReference type="ARBA" id="ARBA00049975"/>
    </source>
</evidence>
<dbReference type="FunFam" id="1.10.3730.10:FF:000003">
    <property type="entry name" value="Pyrroline-5-carboxylate reductase 1, mitochondrial"/>
    <property type="match status" value="1"/>
</dbReference>
<sequence>MGKWAKYSKRYKKEWEKEANLKEWIVAVEGDDSKAACRFCNNRLRAHHSDLVTHATTVKHKRNAGQGTVVKREAGKGKRCGRGGPKQEAVTVTALLDTKDRIESTVFEAKICPDEVVNPASLGFIGSGNIAQALLTTFLKEGLVDPHLIIASAPSDSNLAKLRTLGVRTTHDNNEVVRSSDLVFVCVKPDLLSEVLADLLPLEDEHSPLFVSVVAGVSLATLEEMLSSVVENPRVVRSMPNTPSAVSQGCCLFTRGTHTSPSDAEVMRSMLGSMGTCDEIPEYHMDAACGVACSGPAFMYMAIEALADGGVKMGLPRQLSQTLAAQMVKGAATMVLETGKHPGQLKDEVCSSSTATITALHILERHAFRNALMSAVEVSTTKGTELGKKV</sequence>
<gene>
    <name evidence="17" type="ORF">O3P69_005794</name>
</gene>
<organism evidence="17 18">
    <name type="scientific">Scylla paramamosain</name>
    <name type="common">Mud crab</name>
    <dbReference type="NCBI Taxonomy" id="85552"/>
    <lineage>
        <taxon>Eukaryota</taxon>
        <taxon>Metazoa</taxon>
        <taxon>Ecdysozoa</taxon>
        <taxon>Arthropoda</taxon>
        <taxon>Crustacea</taxon>
        <taxon>Multicrustacea</taxon>
        <taxon>Malacostraca</taxon>
        <taxon>Eumalacostraca</taxon>
        <taxon>Eucarida</taxon>
        <taxon>Decapoda</taxon>
        <taxon>Pleocyemata</taxon>
        <taxon>Brachyura</taxon>
        <taxon>Eubrachyura</taxon>
        <taxon>Portunoidea</taxon>
        <taxon>Portunidae</taxon>
        <taxon>Portuninae</taxon>
        <taxon>Scylla</taxon>
    </lineage>
</organism>
<dbReference type="InterPro" id="IPR029036">
    <property type="entry name" value="P5CR_dimer"/>
</dbReference>
<comment type="subunit">
    <text evidence="9">Homodecamer; composed of 5 homodimers.</text>
</comment>
<dbReference type="PANTHER" id="PTHR11645:SF0">
    <property type="entry name" value="PYRROLINE-5-CARBOXYLATE REDUCTASE 3"/>
    <property type="match status" value="1"/>
</dbReference>
<evidence type="ECO:0000256" key="12">
    <source>
        <dbReference type="ARBA" id="ARBA00049867"/>
    </source>
</evidence>
<dbReference type="PANTHER" id="PTHR11645">
    <property type="entry name" value="PYRROLINE-5-CARBOXYLATE REDUCTASE"/>
    <property type="match status" value="1"/>
</dbReference>
<reference evidence="17 18" key="1">
    <citation type="submission" date="2023-03" db="EMBL/GenBank/DDBJ databases">
        <title>High-quality genome of Scylla paramamosain provides insights in environmental adaptation.</title>
        <authorList>
            <person name="Zhang L."/>
        </authorList>
    </citation>
    <scope>NUCLEOTIDE SEQUENCE [LARGE SCALE GENOMIC DNA]</scope>
    <source>
        <strain evidence="17">LZ_2023a</strain>
        <tissue evidence="17">Muscle</tissue>
    </source>
</reference>
<comment type="catalytic activity">
    <reaction evidence="12">
        <text>L-proline + NADP(+) = (S)-1-pyrroline-5-carboxylate + NADPH + 2 H(+)</text>
        <dbReference type="Rhea" id="RHEA:14109"/>
        <dbReference type="ChEBI" id="CHEBI:15378"/>
        <dbReference type="ChEBI" id="CHEBI:17388"/>
        <dbReference type="ChEBI" id="CHEBI:57783"/>
        <dbReference type="ChEBI" id="CHEBI:58349"/>
        <dbReference type="ChEBI" id="CHEBI:60039"/>
        <dbReference type="EC" id="1.5.1.2"/>
    </reaction>
    <physiologicalReaction direction="right-to-left" evidence="12">
        <dbReference type="Rhea" id="RHEA:14111"/>
    </physiologicalReaction>
</comment>
<evidence type="ECO:0000256" key="8">
    <source>
        <dbReference type="ARBA" id="ARBA00023002"/>
    </source>
</evidence>
<dbReference type="Pfam" id="PF14748">
    <property type="entry name" value="P5CR_dimer"/>
    <property type="match status" value="1"/>
</dbReference>
<name>A0AAW0U839_SCYPA</name>
<dbReference type="InterPro" id="IPR008927">
    <property type="entry name" value="6-PGluconate_DH-like_C_sf"/>
</dbReference>
<dbReference type="Proteomes" id="UP001487740">
    <property type="component" value="Unassembled WGS sequence"/>
</dbReference>
<dbReference type="SUPFAM" id="SSF48179">
    <property type="entry name" value="6-phosphogluconate dehydrogenase C-terminal domain-like"/>
    <property type="match status" value="1"/>
</dbReference>
<evidence type="ECO:0000256" key="9">
    <source>
        <dbReference type="ARBA" id="ARBA00038523"/>
    </source>
</evidence>
<keyword evidence="6" id="KW-0641">Proline biosynthesis</keyword>
<evidence type="ECO:0000256" key="6">
    <source>
        <dbReference type="ARBA" id="ARBA00022650"/>
    </source>
</evidence>
<evidence type="ECO:0000256" key="13">
    <source>
        <dbReference type="ARBA" id="ARBA00049875"/>
    </source>
</evidence>
<dbReference type="Gene3D" id="1.10.3730.10">
    <property type="entry name" value="ProC C-terminal domain-like"/>
    <property type="match status" value="1"/>
</dbReference>
<evidence type="ECO:0000256" key="11">
    <source>
        <dbReference type="ARBA" id="ARBA00042532"/>
    </source>
</evidence>
<comment type="caution">
    <text evidence="17">The sequence shown here is derived from an EMBL/GenBank/DDBJ whole genome shotgun (WGS) entry which is preliminary data.</text>
</comment>
<evidence type="ECO:0000313" key="18">
    <source>
        <dbReference type="Proteomes" id="UP001487740"/>
    </source>
</evidence>
<dbReference type="InterPro" id="IPR000304">
    <property type="entry name" value="Pyrroline-COOH_reductase"/>
</dbReference>
<dbReference type="EC" id="1.5.1.2" evidence="3"/>
<dbReference type="FunFam" id="3.40.50.720:FF:000190">
    <property type="entry name" value="Pyrroline-5-carboxylate reductase"/>
    <property type="match status" value="1"/>
</dbReference>
<evidence type="ECO:0000256" key="4">
    <source>
        <dbReference type="ARBA" id="ARBA00022490"/>
    </source>
</evidence>
<dbReference type="EMBL" id="JARAKH010000017">
    <property type="protein sequence ID" value="KAK8395911.1"/>
    <property type="molecule type" value="Genomic_DNA"/>
</dbReference>
<comment type="similarity">
    <text evidence="2">Belongs to the pyrroline-5-carboxylate reductase family.</text>
</comment>
<keyword evidence="4" id="KW-0963">Cytoplasm</keyword>
<evidence type="ECO:0000256" key="7">
    <source>
        <dbReference type="ARBA" id="ARBA00022857"/>
    </source>
</evidence>
<feature type="domain" description="Pyrroline-5-carboxylate reductase catalytic N-terminal" evidence="15">
    <location>
        <begin position="122"/>
        <end position="216"/>
    </location>
</feature>
<feature type="domain" description="Pyrroline-5-carboxylate reductase dimerisation" evidence="16">
    <location>
        <begin position="282"/>
        <end position="386"/>
    </location>
</feature>
<dbReference type="GO" id="GO:0055129">
    <property type="term" value="P:L-proline biosynthetic process"/>
    <property type="evidence" value="ECO:0007669"/>
    <property type="project" value="TreeGrafter"/>
</dbReference>
<protein>
    <recommendedName>
        <fullName evidence="10">Pyrroline-5-carboxylate reductase 3</fullName>
        <ecNumber evidence="3">1.5.1.2</ecNumber>
    </recommendedName>
    <alternativeName>
        <fullName evidence="11">Pyrroline-5-carboxylate reductase-like protein</fullName>
    </alternativeName>
</protein>
<dbReference type="NCBIfam" id="TIGR00112">
    <property type="entry name" value="proC"/>
    <property type="match status" value="1"/>
</dbReference>
<evidence type="ECO:0000256" key="2">
    <source>
        <dbReference type="ARBA" id="ARBA00005525"/>
    </source>
</evidence>
<comment type="function">
    <text evidence="14">Oxidoreductase that catalyzes the last step in proline biosynthesis, which corresponds to the reduction of pyrroline-5-carboxylate (P5C) to L-proline using NAD(P)H. Proline is synthesized from either glutamate or ornithine; both are converted to P5C, and then to proline via pyrroline-5-carboxylate reductases (PYCRs). PYCR3 is exclusively linked to the biosynthesis of proline from ornithine.</text>
</comment>
<dbReference type="Gene3D" id="3.40.50.720">
    <property type="entry name" value="NAD(P)-binding Rossmann-like Domain"/>
    <property type="match status" value="1"/>
</dbReference>
<evidence type="ECO:0000256" key="1">
    <source>
        <dbReference type="ARBA" id="ARBA00005205"/>
    </source>
</evidence>
<dbReference type="AlphaFoldDB" id="A0AAW0U839"/>
<accession>A0AAW0U839</accession>
<comment type="catalytic activity">
    <reaction evidence="13">
        <text>L-proline + NAD(+) = (S)-1-pyrroline-5-carboxylate + NADH + 2 H(+)</text>
        <dbReference type="Rhea" id="RHEA:14105"/>
        <dbReference type="ChEBI" id="CHEBI:15378"/>
        <dbReference type="ChEBI" id="CHEBI:17388"/>
        <dbReference type="ChEBI" id="CHEBI:57540"/>
        <dbReference type="ChEBI" id="CHEBI:57945"/>
        <dbReference type="ChEBI" id="CHEBI:60039"/>
        <dbReference type="EC" id="1.5.1.2"/>
    </reaction>
    <physiologicalReaction direction="right-to-left" evidence="13">
        <dbReference type="Rhea" id="RHEA:14107"/>
    </physiologicalReaction>
</comment>
<keyword evidence="5" id="KW-0028">Amino-acid biosynthesis</keyword>
<evidence type="ECO:0000313" key="17">
    <source>
        <dbReference type="EMBL" id="KAK8395911.1"/>
    </source>
</evidence>
<keyword evidence="18" id="KW-1185">Reference proteome</keyword>
<evidence type="ECO:0000259" key="16">
    <source>
        <dbReference type="Pfam" id="PF14748"/>
    </source>
</evidence>